<organism evidence="2 3">
    <name type="scientific">Candidatus Zymogenus saltonus</name>
    <dbReference type="NCBI Taxonomy" id="2844893"/>
    <lineage>
        <taxon>Bacteria</taxon>
        <taxon>Deltaproteobacteria</taxon>
        <taxon>Candidatus Zymogenia</taxon>
        <taxon>Candidatus Zymogeniales</taxon>
        <taxon>Candidatus Zymogenaceae</taxon>
        <taxon>Candidatus Zymogenus</taxon>
    </lineage>
</organism>
<proteinExistence type="predicted"/>
<dbReference type="InterPro" id="IPR012675">
    <property type="entry name" value="Beta-grasp_dom_sf"/>
</dbReference>
<reference evidence="2" key="1">
    <citation type="journal article" date="2021" name="Environ. Microbiol.">
        <title>Genomic characterization of three novel Desulfobacterota classes expand the metabolic and phylogenetic diversity of the phylum.</title>
        <authorList>
            <person name="Murphy C.L."/>
            <person name="Biggerstaff J."/>
            <person name="Eichhorn A."/>
            <person name="Ewing E."/>
            <person name="Shahan R."/>
            <person name="Soriano D."/>
            <person name="Stewart S."/>
            <person name="VanMol K."/>
            <person name="Walker R."/>
            <person name="Walters P."/>
            <person name="Elshahed M.S."/>
            <person name="Youssef N.H."/>
        </authorList>
    </citation>
    <scope>NUCLEOTIDE SEQUENCE</scope>
    <source>
        <strain evidence="2">Zod_Metabat.24</strain>
    </source>
</reference>
<evidence type="ECO:0000313" key="2">
    <source>
        <dbReference type="EMBL" id="MBN1572765.1"/>
    </source>
</evidence>
<dbReference type="Gene3D" id="3.10.20.30">
    <property type="match status" value="1"/>
</dbReference>
<dbReference type="AlphaFoldDB" id="A0A9D8PPB0"/>
<dbReference type="InterPro" id="IPR027798">
    <property type="entry name" value="Ub_Mut7C"/>
</dbReference>
<feature type="domain" description="Ubiquitin Mut7-C" evidence="1">
    <location>
        <begin position="1"/>
        <end position="76"/>
    </location>
</feature>
<dbReference type="SUPFAM" id="SSF54285">
    <property type="entry name" value="MoaD/ThiS"/>
    <property type="match status" value="1"/>
</dbReference>
<dbReference type="InterPro" id="IPR016155">
    <property type="entry name" value="Mopterin_synth/thiamin_S_b"/>
</dbReference>
<protein>
    <submittedName>
        <fullName evidence="2">MoaD/ThiS family protein</fullName>
    </submittedName>
</protein>
<comment type="caution">
    <text evidence="2">The sequence shown here is derived from an EMBL/GenBank/DDBJ whole genome shotgun (WGS) entry which is preliminary data.</text>
</comment>
<dbReference type="Pfam" id="PF14451">
    <property type="entry name" value="Ub-Mut7C"/>
    <property type="match status" value="1"/>
</dbReference>
<dbReference type="CDD" id="cd17040">
    <property type="entry name" value="Ubl_MoaD_like"/>
    <property type="match status" value="1"/>
</dbReference>
<accession>A0A9D8PPB0</accession>
<sequence>MADITVRLFASLRKYGPGDPPGVIEMSVEEGLGIEDIVFRLGIPKERVKMIMRNGRVAVFEDTVNEGDRIALFPPEVAFNLYMALNFREDMR</sequence>
<evidence type="ECO:0000313" key="3">
    <source>
        <dbReference type="Proteomes" id="UP000809273"/>
    </source>
</evidence>
<reference evidence="2" key="2">
    <citation type="submission" date="2021-01" db="EMBL/GenBank/DDBJ databases">
        <authorList>
            <person name="Hahn C.R."/>
            <person name="Youssef N.H."/>
            <person name="Elshahed M."/>
        </authorList>
    </citation>
    <scope>NUCLEOTIDE SEQUENCE</scope>
    <source>
        <strain evidence="2">Zod_Metabat.24</strain>
    </source>
</reference>
<evidence type="ECO:0000259" key="1">
    <source>
        <dbReference type="Pfam" id="PF14451"/>
    </source>
</evidence>
<gene>
    <name evidence="2" type="ORF">JW984_06145</name>
</gene>
<name>A0A9D8PPB0_9DELT</name>
<dbReference type="EMBL" id="JAFGIX010000028">
    <property type="protein sequence ID" value="MBN1572765.1"/>
    <property type="molecule type" value="Genomic_DNA"/>
</dbReference>
<dbReference type="Proteomes" id="UP000809273">
    <property type="component" value="Unassembled WGS sequence"/>
</dbReference>